<feature type="transmembrane region" description="Helical" evidence="1">
    <location>
        <begin position="86"/>
        <end position="109"/>
    </location>
</feature>
<keyword evidence="1" id="KW-0812">Transmembrane</keyword>
<dbReference type="InterPro" id="IPR007354">
    <property type="entry name" value="CruF-like"/>
</dbReference>
<feature type="transmembrane region" description="Helical" evidence="1">
    <location>
        <begin position="179"/>
        <end position="199"/>
    </location>
</feature>
<feature type="transmembrane region" description="Helical" evidence="1">
    <location>
        <begin position="116"/>
        <end position="133"/>
    </location>
</feature>
<dbReference type="RefSeq" id="WP_160845028.1">
    <property type="nucleotide sequence ID" value="NZ_WVHT01000005.1"/>
</dbReference>
<dbReference type="PANTHER" id="PTHR39419:SF1">
    <property type="entry name" value="SLL0814 PROTEIN"/>
    <property type="match status" value="1"/>
</dbReference>
<accession>A0A7K1YB90</accession>
<sequence length="200" mass="22949">MIVFHIVGLAGFLNAQTVSIFLKLVPFHLLLMFLLIYVDQANKNNAFFFALLTIYLSGFFIELAGVKTELIFGKYAYGSTLGIKLWDIPLLIGINWVLLVFGVSSALSYVPFGSKYFKVSIGAIVMVLLDRLIEPVAVKFDYWSWQSGRIPLQNYLAWFVISWLMLFVIFRFKFEKRNATAAVLLLVQFLFFAILNKWAF</sequence>
<evidence type="ECO:0000313" key="2">
    <source>
        <dbReference type="EMBL" id="MXV51854.1"/>
    </source>
</evidence>
<protein>
    <submittedName>
        <fullName evidence="2">Carotenoid biosynthesis protein</fullName>
    </submittedName>
</protein>
<evidence type="ECO:0000256" key="1">
    <source>
        <dbReference type="SAM" id="Phobius"/>
    </source>
</evidence>
<gene>
    <name evidence="2" type="ORF">GS399_12790</name>
</gene>
<comment type="caution">
    <text evidence="2">The sequence shown here is derived from an EMBL/GenBank/DDBJ whole genome shotgun (WGS) entry which is preliminary data.</text>
</comment>
<reference evidence="2 3" key="1">
    <citation type="submission" date="2019-11" db="EMBL/GenBank/DDBJ databases">
        <title>Pedobacter sp. HMF7647 Genome sequencing and assembly.</title>
        <authorList>
            <person name="Kang H."/>
            <person name="Kim H."/>
            <person name="Joh K."/>
        </authorList>
    </citation>
    <scope>NUCLEOTIDE SEQUENCE [LARGE SCALE GENOMIC DNA]</scope>
    <source>
        <strain evidence="2 3">HMF7647</strain>
    </source>
</reference>
<organism evidence="2 3">
    <name type="scientific">Hufsiella arboris</name>
    <dbReference type="NCBI Taxonomy" id="2695275"/>
    <lineage>
        <taxon>Bacteria</taxon>
        <taxon>Pseudomonadati</taxon>
        <taxon>Bacteroidota</taxon>
        <taxon>Sphingobacteriia</taxon>
        <taxon>Sphingobacteriales</taxon>
        <taxon>Sphingobacteriaceae</taxon>
        <taxon>Hufsiella</taxon>
    </lineage>
</organism>
<feature type="transmembrane region" description="Helical" evidence="1">
    <location>
        <begin position="153"/>
        <end position="172"/>
    </location>
</feature>
<feature type="transmembrane region" description="Helical" evidence="1">
    <location>
        <begin position="45"/>
        <end position="66"/>
    </location>
</feature>
<dbReference type="EMBL" id="WVHT01000005">
    <property type="protein sequence ID" value="MXV51854.1"/>
    <property type="molecule type" value="Genomic_DNA"/>
</dbReference>
<keyword evidence="3" id="KW-1185">Reference proteome</keyword>
<dbReference type="AlphaFoldDB" id="A0A7K1YB90"/>
<name>A0A7K1YB90_9SPHI</name>
<evidence type="ECO:0000313" key="3">
    <source>
        <dbReference type="Proteomes" id="UP000466586"/>
    </source>
</evidence>
<keyword evidence="1" id="KW-0472">Membrane</keyword>
<dbReference type="Pfam" id="PF04240">
    <property type="entry name" value="Caroten_synth"/>
    <property type="match status" value="1"/>
</dbReference>
<keyword evidence="1" id="KW-1133">Transmembrane helix</keyword>
<feature type="transmembrane region" description="Helical" evidence="1">
    <location>
        <begin position="20"/>
        <end position="38"/>
    </location>
</feature>
<dbReference type="PANTHER" id="PTHR39419">
    <property type="entry name" value="SLL0814 PROTEIN"/>
    <property type="match status" value="1"/>
</dbReference>
<dbReference type="Proteomes" id="UP000466586">
    <property type="component" value="Unassembled WGS sequence"/>
</dbReference>
<proteinExistence type="predicted"/>